<keyword evidence="2" id="KW-1185">Reference proteome</keyword>
<dbReference type="EMBL" id="CM047897">
    <property type="protein sequence ID" value="KAJ0113683.1"/>
    <property type="molecule type" value="Genomic_DNA"/>
</dbReference>
<evidence type="ECO:0000313" key="1">
    <source>
        <dbReference type="EMBL" id="KAJ0113683.1"/>
    </source>
</evidence>
<sequence>MIILIIYLSNESLIGNVSLYLMTFYSLIFVELKKGNVANQREHLILLLANMDVRNKKSDNFVLSSGTVEKLKDKTFKNYISWCKYLRCESNIRISVGSDRQQIHLIYIGLYLLIWGEASNIRFMPECLCYIFHNVDLLDRETVVTALFSLEIGQLGSPHNMANEVYGVLFGNVHSVSGDTYHGDAAPDDEAFLRKVITPIYQVLRKEAKRNKMGKASHSRWRNYDDLNEYFWSKRCFKLKWPMDLKVDFFVNSDQILTANQRTNQVPTGKSKPKTNFVEARTFWHLYRSFDRMWIFFTMAFQAMVIVAWSPSGSLVAFFEEDVFRRVTSIFITQAFLNFLQAALDIILSFNAWRSLKFTQILRYILKFAVATVWAVVLPIGYASSVLNPTGLVKLFSNWAGNWRSQSFYNYAVAIYLLPNILAVIVFFLPFLRRTMERSNWRIVTLFMWWAQARICRPKLYVGRGLHESIFSLLKYTLFWIMLLISKLAFSYYVEILPLVGPTKLIMDVHVVNYEWHEFFPNATHNIGVVIAIWTPIILVYFMDAQIWYSIFSTLFGGIRGALSHLGEIRTLGMLRSRFEAVPLAFCDRLVPSSKEDKRKYMVDGTFSTEYDPQLRMRRYIGRILLIFLRERDLLLVPYSSSKISVVQWPPFLLASKIPIALDMAKDFKGKEDADLFKKIKNDDYMYSAVIECYETLRDIIYGLLEDEADRLIVRQICYEVDTSIQQLRFLNEFRMSGMPSLSDKLEKFLKVLLSENESADIYKSQIINVLQDIIEIITQDIMVNGNEILERVHVQHSEYEKKEQRFEKINIYLTQNQSWKEKVVRLCLLLTVKESAINVPTNLDARRRITFFANSLFMNMPSAPKVRDMLSFSVLTPYYKEDVLYSVEELYKENEDGISILFYLQKIYPDEWANFKHRIDDPKLSYSKEMKMELTRHWVSYRGQTLSRTVRGMMYYKRAIELQCFLETAEESEIPGGYRTLESSGDDEKAFAQALADMKFTYVVSCQVYGAQKKSVDDPRDRSCYSNILNLMLTYPSLRVAYIDEREETVNGKSQKFYYSVLLKGGDKFDEEIYRIKLPGPPTEIGEGKPENQNHAIIFTRGEALQTIDMNQDNYFEEAFKMRNVLKEFLDSSSRRDPTILGLREHIFTGSVSSLAWFMSNQETSFVTIGQRILANPLRVRFHYGHPDIFDRIFHITRGYNSTLRGGRVTHHEYIQVGKGRDVGMNQISSFEAKVANGNGEQTLSRDVYRLGRRFDFYRMLSFYFTTVGFYFSSMVTVLTVYVFLYGRVYMVMSGLERNILESPSIHHTKALEEALAAPTVFQLGLLLVLPMVMEIGLEKGFRTALGDFIIMQLQLASVFFTFQLGTKAHYFGRTILHGGAKYRATGRGFVVFHAKFAENYRLYSRSHFVKGLELVILLVLYEVYGNSYRSSNLYLFITFSIWFLVGSWLFAPFVFNPSGFDWQKTVDDWTDWKRWMGNRGGIGIQTDKSWESWWDGEQEHLKHTNIRGRIFEIILVFRFFIYQYGIVYHLDIAHHSKSLLVYGLSWIVLLSALLVLKMVSMGRRKFSTDFQLMFRILKALLFLGFVSVMTVLFVVCGLTISDLFACLLAFLPSGWALLLIGQVCRPLFKRLALWESVKELARAYEYIMGLVIFTPIAILSWFPFVSEFQTRLLFNQAFSRGLQISMILAGRKDKPAEERPDKERPDRI</sequence>
<accession>A0ACC1CDE3</accession>
<protein>
    <submittedName>
        <fullName evidence="1">Uncharacterized protein</fullName>
    </submittedName>
</protein>
<dbReference type="Proteomes" id="UP001164250">
    <property type="component" value="Chromosome 1"/>
</dbReference>
<gene>
    <name evidence="1" type="ORF">Patl1_01439</name>
</gene>
<reference evidence="2" key="1">
    <citation type="journal article" date="2023" name="G3 (Bethesda)">
        <title>Genome assembly and association tests identify interacting loci associated with vigor, precocity, and sex in interspecific pistachio rootstocks.</title>
        <authorList>
            <person name="Palmer W."/>
            <person name="Jacygrad E."/>
            <person name="Sagayaradj S."/>
            <person name="Cavanaugh K."/>
            <person name="Han R."/>
            <person name="Bertier L."/>
            <person name="Beede B."/>
            <person name="Kafkas S."/>
            <person name="Golino D."/>
            <person name="Preece J."/>
            <person name="Michelmore R."/>
        </authorList>
    </citation>
    <scope>NUCLEOTIDE SEQUENCE [LARGE SCALE GENOMIC DNA]</scope>
</reference>
<comment type="caution">
    <text evidence="1">The sequence shown here is derived from an EMBL/GenBank/DDBJ whole genome shotgun (WGS) entry which is preliminary data.</text>
</comment>
<evidence type="ECO:0000313" key="2">
    <source>
        <dbReference type="Proteomes" id="UP001164250"/>
    </source>
</evidence>
<proteinExistence type="predicted"/>
<organism evidence="1 2">
    <name type="scientific">Pistacia atlantica</name>
    <dbReference type="NCBI Taxonomy" id="434234"/>
    <lineage>
        <taxon>Eukaryota</taxon>
        <taxon>Viridiplantae</taxon>
        <taxon>Streptophyta</taxon>
        <taxon>Embryophyta</taxon>
        <taxon>Tracheophyta</taxon>
        <taxon>Spermatophyta</taxon>
        <taxon>Magnoliopsida</taxon>
        <taxon>eudicotyledons</taxon>
        <taxon>Gunneridae</taxon>
        <taxon>Pentapetalae</taxon>
        <taxon>rosids</taxon>
        <taxon>malvids</taxon>
        <taxon>Sapindales</taxon>
        <taxon>Anacardiaceae</taxon>
        <taxon>Pistacia</taxon>
    </lineage>
</organism>
<name>A0ACC1CDE3_9ROSI</name>